<gene>
    <name evidence="3" type="ORF">CFIMG_005005RA</name>
</gene>
<evidence type="ECO:0000256" key="1">
    <source>
        <dbReference type="SAM" id="MobiDB-lite"/>
    </source>
</evidence>
<dbReference type="SUPFAM" id="SSF51905">
    <property type="entry name" value="FAD/NAD(P)-binding domain"/>
    <property type="match status" value="1"/>
</dbReference>
<feature type="compositionally biased region" description="Acidic residues" evidence="1">
    <location>
        <begin position="473"/>
        <end position="485"/>
    </location>
</feature>
<dbReference type="Gene3D" id="3.50.50.60">
    <property type="entry name" value="FAD/NAD(P)-binding domain"/>
    <property type="match status" value="2"/>
</dbReference>
<feature type="region of interest" description="Disordered" evidence="1">
    <location>
        <begin position="459"/>
        <end position="508"/>
    </location>
</feature>
<reference evidence="3 4" key="1">
    <citation type="journal article" date="2013" name="Fungal Biol.">
        <title>Analysis of microsatellite markers in the genome of the plant pathogen Ceratocystis fimbriata.</title>
        <authorList>
            <person name="Simpson M.C."/>
            <person name="Wilken P.M."/>
            <person name="Coetzee M.P."/>
            <person name="Wingfield M.J."/>
            <person name="Wingfield B.D."/>
        </authorList>
    </citation>
    <scope>NUCLEOTIDE SEQUENCE [LARGE SCALE GENOMIC DNA]</scope>
    <source>
        <strain evidence="3 4">CBS 114723</strain>
    </source>
</reference>
<dbReference type="InterPro" id="IPR006076">
    <property type="entry name" value="FAD-dep_OxRdtase"/>
</dbReference>
<protein>
    <recommendedName>
        <fullName evidence="2">FAD dependent oxidoreductase domain-containing protein</fullName>
    </recommendedName>
</protein>
<feature type="compositionally biased region" description="Low complexity" evidence="1">
    <location>
        <begin position="463"/>
        <end position="472"/>
    </location>
</feature>
<name>A0A2C5WYC9_9PEZI</name>
<dbReference type="OrthoDB" id="429143at2759"/>
<feature type="region of interest" description="Disordered" evidence="1">
    <location>
        <begin position="571"/>
        <end position="594"/>
    </location>
</feature>
<dbReference type="Gene3D" id="3.30.9.10">
    <property type="entry name" value="D-Amino Acid Oxidase, subunit A, domain 2"/>
    <property type="match status" value="2"/>
</dbReference>
<dbReference type="STRING" id="1035309.A0A2C5WYC9"/>
<dbReference type="EMBL" id="APWK03000112">
    <property type="protein sequence ID" value="PHH50803.1"/>
    <property type="molecule type" value="Genomic_DNA"/>
</dbReference>
<evidence type="ECO:0000259" key="2">
    <source>
        <dbReference type="Pfam" id="PF01266"/>
    </source>
</evidence>
<dbReference type="GO" id="GO:0005737">
    <property type="term" value="C:cytoplasm"/>
    <property type="evidence" value="ECO:0007669"/>
    <property type="project" value="TreeGrafter"/>
</dbReference>
<dbReference type="PANTHER" id="PTHR13847">
    <property type="entry name" value="SARCOSINE DEHYDROGENASE-RELATED"/>
    <property type="match status" value="1"/>
</dbReference>
<feature type="compositionally biased region" description="Low complexity" evidence="1">
    <location>
        <begin position="244"/>
        <end position="262"/>
    </location>
</feature>
<dbReference type="AlphaFoldDB" id="A0A2C5WYC9"/>
<accession>A0A2C5WYC9</accession>
<proteinExistence type="predicted"/>
<sequence length="594" mass="63744">MVATYLKPGQADLPSKQYTHSYWHQEPSKKLLGYQSSQTLPAVADVVIIGSGITGAFAARTAKETWARDLNVVMLEAREVCWGATGRNGGHCQPNIYASAPHIAEFEIRTFTYLKNLVDEHAIPCHWKSVTGCHSFYSQNLVDRAAANLEYIARVDPKLADAARLVTPTDAQMLPRKDEQISLERSLLDRTLPEKLSLEKLRVSRACGAVAQVHAASLWPYKLVCWVIEDLLTRFGGEDATTATRRTRAEAATPQSSSSSSSPWPLRSFSLYTTTAVDYLQRFGEIWIVHTERGQLAAKQVLVATNGHTSRILPGLTRAIVPVRGQVAALVPRAKTAVAGLELGLEVKKKLDKKLNTSHVFLAEPGEREARSETKGATMDDYLVQVGGAEQKGVEFILGGARALGEGKGVGVSADDEIDKVVSEHLKGVLPDKIQFTATYEWTGTMGFSVDGHPWVGRVPASAATNANTGTDTDTDTDTEEDAEGDTNAAGRDVDTGANTDADTDMATDPDAGLWVCAGYTGHGMAAAALAAKAVVEMMGGAREEEVDLPREYLASKERYAAVLAATAGAVGTADGKKAEEGGGEKTAMLRVED</sequence>
<feature type="region of interest" description="Disordered" evidence="1">
    <location>
        <begin position="244"/>
        <end position="264"/>
    </location>
</feature>
<feature type="compositionally biased region" description="Basic and acidic residues" evidence="1">
    <location>
        <begin position="575"/>
        <end position="584"/>
    </location>
</feature>
<dbReference type="Pfam" id="PF01266">
    <property type="entry name" value="DAO"/>
    <property type="match status" value="2"/>
</dbReference>
<keyword evidence="4" id="KW-1185">Reference proteome</keyword>
<reference evidence="3 4" key="2">
    <citation type="journal article" date="2013" name="IMA Fungus">
        <title>IMA Genome-F 1: Ceratocystis fimbriata: Draft nuclear genome sequence for the plant pathogen, Ceratocystis fimbriata.</title>
        <authorList>
            <person name="Wilken P.M."/>
            <person name="Steenkamp E.T."/>
            <person name="Wingfield M.J."/>
            <person name="de Beer Z.W."/>
            <person name="Wingfield B.D."/>
        </authorList>
    </citation>
    <scope>NUCLEOTIDE SEQUENCE [LARGE SCALE GENOMIC DNA]</scope>
    <source>
        <strain evidence="3 4">CBS 114723</strain>
    </source>
</reference>
<feature type="compositionally biased region" description="Low complexity" evidence="1">
    <location>
        <begin position="486"/>
        <end position="501"/>
    </location>
</feature>
<feature type="domain" description="FAD dependent oxidoreductase" evidence="2">
    <location>
        <begin position="45"/>
        <end position="169"/>
    </location>
</feature>
<dbReference type="Proteomes" id="UP000222788">
    <property type="component" value="Unassembled WGS sequence"/>
</dbReference>
<comment type="caution">
    <text evidence="3">The sequence shown here is derived from an EMBL/GenBank/DDBJ whole genome shotgun (WGS) entry which is preliminary data.</text>
</comment>
<dbReference type="PANTHER" id="PTHR13847:SF129">
    <property type="entry name" value="FAD DEPENDENT OXIDOREDUCTASE"/>
    <property type="match status" value="1"/>
</dbReference>
<feature type="domain" description="FAD dependent oxidoreductase" evidence="2">
    <location>
        <begin position="271"/>
        <end position="538"/>
    </location>
</feature>
<evidence type="ECO:0000313" key="4">
    <source>
        <dbReference type="Proteomes" id="UP000222788"/>
    </source>
</evidence>
<organism evidence="3 4">
    <name type="scientific">Ceratocystis fimbriata CBS 114723</name>
    <dbReference type="NCBI Taxonomy" id="1035309"/>
    <lineage>
        <taxon>Eukaryota</taxon>
        <taxon>Fungi</taxon>
        <taxon>Dikarya</taxon>
        <taxon>Ascomycota</taxon>
        <taxon>Pezizomycotina</taxon>
        <taxon>Sordariomycetes</taxon>
        <taxon>Hypocreomycetidae</taxon>
        <taxon>Microascales</taxon>
        <taxon>Ceratocystidaceae</taxon>
        <taxon>Ceratocystis</taxon>
    </lineage>
</organism>
<evidence type="ECO:0000313" key="3">
    <source>
        <dbReference type="EMBL" id="PHH50803.1"/>
    </source>
</evidence>
<dbReference type="InterPro" id="IPR036188">
    <property type="entry name" value="FAD/NAD-bd_sf"/>
</dbReference>